<accession>A0A310SB89</accession>
<name>A0A310SB89_9HYME</name>
<evidence type="ECO:0000313" key="2">
    <source>
        <dbReference type="Proteomes" id="UP000250275"/>
    </source>
</evidence>
<evidence type="ECO:0000313" key="1">
    <source>
        <dbReference type="EMBL" id="OAD56997.1"/>
    </source>
</evidence>
<organism evidence="1 2">
    <name type="scientific">Eufriesea mexicana</name>
    <dbReference type="NCBI Taxonomy" id="516756"/>
    <lineage>
        <taxon>Eukaryota</taxon>
        <taxon>Metazoa</taxon>
        <taxon>Ecdysozoa</taxon>
        <taxon>Arthropoda</taxon>
        <taxon>Hexapoda</taxon>
        <taxon>Insecta</taxon>
        <taxon>Pterygota</taxon>
        <taxon>Neoptera</taxon>
        <taxon>Endopterygota</taxon>
        <taxon>Hymenoptera</taxon>
        <taxon>Apocrita</taxon>
        <taxon>Aculeata</taxon>
        <taxon>Apoidea</taxon>
        <taxon>Anthophila</taxon>
        <taxon>Apidae</taxon>
        <taxon>Eufriesea</taxon>
    </lineage>
</organism>
<protein>
    <submittedName>
        <fullName evidence="1">Uncharacterized protein</fullName>
    </submittedName>
</protein>
<gene>
    <name evidence="1" type="ORF">WN48_02796</name>
</gene>
<dbReference type="Proteomes" id="UP000250275">
    <property type="component" value="Unassembled WGS sequence"/>
</dbReference>
<sequence>MGASLLAYEHEDPASVTKIKYDREKRREPYHLPNKQQEQTARAFDCTANRYRSFIVYEGARRLNENSFSNWVTGKSSATTTGRRYRPASLPRRRILAPRANNRNAIDAVRKWQLNMVYSEDRCIVSYAVIPAIGSGEGDA</sequence>
<proteinExistence type="predicted"/>
<keyword evidence="2" id="KW-1185">Reference proteome</keyword>
<dbReference type="AlphaFoldDB" id="A0A310SB89"/>
<reference evidence="1 2" key="1">
    <citation type="submission" date="2015-07" db="EMBL/GenBank/DDBJ databases">
        <title>The genome of Eufriesea mexicana.</title>
        <authorList>
            <person name="Pan H."/>
            <person name="Kapheim K."/>
        </authorList>
    </citation>
    <scope>NUCLEOTIDE SEQUENCE [LARGE SCALE GENOMIC DNA]</scope>
    <source>
        <strain evidence="1">0111107269</strain>
        <tissue evidence="1">Whole body</tissue>
    </source>
</reference>
<dbReference type="EMBL" id="KQ761783">
    <property type="protein sequence ID" value="OAD56997.1"/>
    <property type="molecule type" value="Genomic_DNA"/>
</dbReference>